<organism evidence="5">
    <name type="scientific">Gongylonema pulchrum</name>
    <dbReference type="NCBI Taxonomy" id="637853"/>
    <lineage>
        <taxon>Eukaryota</taxon>
        <taxon>Metazoa</taxon>
        <taxon>Ecdysozoa</taxon>
        <taxon>Nematoda</taxon>
        <taxon>Chromadorea</taxon>
        <taxon>Rhabditida</taxon>
        <taxon>Spirurina</taxon>
        <taxon>Spiruromorpha</taxon>
        <taxon>Spiruroidea</taxon>
        <taxon>Gongylonematidae</taxon>
        <taxon>Gongylonema</taxon>
    </lineage>
</organism>
<keyword evidence="4" id="KW-1185">Reference proteome</keyword>
<name>A0A183CXP3_9BILA</name>
<dbReference type="AlphaFoldDB" id="A0A183CXP3"/>
<evidence type="ECO:0000313" key="4">
    <source>
        <dbReference type="Proteomes" id="UP000271098"/>
    </source>
</evidence>
<sequence>MIPKIASAWCIVSDAELSSGFQDQGKFALTYEATTTRLFREGRTETVRSCTIHSCEFVRAMLDPLQSVRYRLRLLRIACSYHQQLYRDAMSGRGVDRHLFAFKRTRSVSRKDFLCGKAVHRILLFRYIVMRYLELKSPFLERIFPPTFLLSTSQTPMNQCEEEMKSIDAALKLKIVTAGGGFGPVADRGYGVSYIIVGEDRLFFHISSKKSAENTVCLNIFLLHAHISRVV</sequence>
<reference evidence="3 4" key="2">
    <citation type="submission" date="2018-11" db="EMBL/GenBank/DDBJ databases">
        <authorList>
            <consortium name="Pathogen Informatics"/>
        </authorList>
    </citation>
    <scope>NUCLEOTIDE SEQUENCE [LARGE SCALE GENOMIC DNA]</scope>
</reference>
<evidence type="ECO:0000256" key="1">
    <source>
        <dbReference type="ARBA" id="ARBA00005232"/>
    </source>
</evidence>
<dbReference type="Gene3D" id="3.30.559.10">
    <property type="entry name" value="Chloramphenicol acetyltransferase-like domain"/>
    <property type="match status" value="1"/>
</dbReference>
<dbReference type="GO" id="GO:0009437">
    <property type="term" value="P:carnitine metabolic process"/>
    <property type="evidence" value="ECO:0007669"/>
    <property type="project" value="TreeGrafter"/>
</dbReference>
<dbReference type="InterPro" id="IPR023213">
    <property type="entry name" value="CAT-like_dom_sf"/>
</dbReference>
<dbReference type="EMBL" id="UYRT01001431">
    <property type="protein sequence ID" value="VDK29652.1"/>
    <property type="molecule type" value="Genomic_DNA"/>
</dbReference>
<dbReference type="WBParaSite" id="GPUH_0000123401-mRNA-1">
    <property type="protein sequence ID" value="GPUH_0000123401-mRNA-1"/>
    <property type="gene ID" value="GPUH_0000123401"/>
</dbReference>
<dbReference type="PANTHER" id="PTHR22589">
    <property type="entry name" value="CARNITINE O-ACYLTRANSFERASE"/>
    <property type="match status" value="1"/>
</dbReference>
<comment type="similarity">
    <text evidence="1">Belongs to the carnitine/choline acetyltransferase family.</text>
</comment>
<evidence type="ECO:0000313" key="5">
    <source>
        <dbReference type="WBParaSite" id="GPUH_0000123401-mRNA-1"/>
    </source>
</evidence>
<dbReference type="GO" id="GO:0006631">
    <property type="term" value="P:fatty acid metabolic process"/>
    <property type="evidence" value="ECO:0007669"/>
    <property type="project" value="TreeGrafter"/>
</dbReference>
<protein>
    <submittedName>
        <fullName evidence="5">Carn_acyltransf domain-containing protein</fullName>
    </submittedName>
</protein>
<evidence type="ECO:0000313" key="3">
    <source>
        <dbReference type="EMBL" id="VDK29652.1"/>
    </source>
</evidence>
<evidence type="ECO:0000259" key="2">
    <source>
        <dbReference type="Pfam" id="PF00755"/>
    </source>
</evidence>
<reference evidence="5" key="1">
    <citation type="submission" date="2016-06" db="UniProtKB">
        <authorList>
            <consortium name="WormBaseParasite"/>
        </authorList>
    </citation>
    <scope>IDENTIFICATION</scope>
</reference>
<dbReference type="InterPro" id="IPR000542">
    <property type="entry name" value="Carn_acyl_trans"/>
</dbReference>
<dbReference type="OrthoDB" id="240216at2759"/>
<dbReference type="SUPFAM" id="SSF52777">
    <property type="entry name" value="CoA-dependent acyltransferases"/>
    <property type="match status" value="1"/>
</dbReference>
<proteinExistence type="inferred from homology"/>
<dbReference type="InterPro" id="IPR039551">
    <property type="entry name" value="Cho/carn_acyl_trans"/>
</dbReference>
<dbReference type="Pfam" id="PF00755">
    <property type="entry name" value="Carn_acyltransf"/>
    <property type="match status" value="1"/>
</dbReference>
<dbReference type="PANTHER" id="PTHR22589:SF31">
    <property type="entry name" value="CARNITINE O-PALMITOYLTRANSFERASE"/>
    <property type="match status" value="1"/>
</dbReference>
<gene>
    <name evidence="3" type="ORF">GPUH_LOCUS1236</name>
</gene>
<dbReference type="GO" id="GO:0005739">
    <property type="term" value="C:mitochondrion"/>
    <property type="evidence" value="ECO:0007669"/>
    <property type="project" value="TreeGrafter"/>
</dbReference>
<dbReference type="GO" id="GO:0004095">
    <property type="term" value="F:carnitine O-palmitoyltransferase activity"/>
    <property type="evidence" value="ECO:0007669"/>
    <property type="project" value="TreeGrafter"/>
</dbReference>
<feature type="domain" description="Choline/carnitine acyltransferase" evidence="2">
    <location>
        <begin position="22"/>
        <end position="214"/>
    </location>
</feature>
<dbReference type="Proteomes" id="UP000271098">
    <property type="component" value="Unassembled WGS sequence"/>
</dbReference>
<accession>A0A183CXP3</accession>